<reference evidence="1 2" key="1">
    <citation type="submission" date="2022-10" db="EMBL/GenBank/DDBJ databases">
        <title>Weissella fermenti sp. nov., isolated from fermented cabbage.</title>
        <authorList>
            <person name="Lee J.K."/>
            <person name="Baek J.H."/>
            <person name="Choi D.G."/>
            <person name="Kim J.M."/>
            <person name="Jeon C.O."/>
        </authorList>
    </citation>
    <scope>NUCLEOTIDE SEQUENCE [LARGE SCALE GENOMIC DNA]</scope>
    <source>
        <strain evidence="1 2">KACC 18534</strain>
    </source>
</reference>
<keyword evidence="2" id="KW-1185">Reference proteome</keyword>
<gene>
    <name evidence="1" type="ORF">OIT44_02835</name>
</gene>
<evidence type="ECO:0008006" key="3">
    <source>
        <dbReference type="Google" id="ProtNLM"/>
    </source>
</evidence>
<accession>A0ABT3E3P6</accession>
<name>A0ABT3E3P6_9LACO</name>
<organism evidence="1 2">
    <name type="scientific">Weissella ceti</name>
    <dbReference type="NCBI Taxonomy" id="759620"/>
    <lineage>
        <taxon>Bacteria</taxon>
        <taxon>Bacillati</taxon>
        <taxon>Bacillota</taxon>
        <taxon>Bacilli</taxon>
        <taxon>Lactobacillales</taxon>
        <taxon>Lactobacillaceae</taxon>
        <taxon>Weissella</taxon>
    </lineage>
</organism>
<dbReference type="RefSeq" id="WP_213408363.1">
    <property type="nucleotide sequence ID" value="NZ_CP074441.1"/>
</dbReference>
<evidence type="ECO:0000313" key="1">
    <source>
        <dbReference type="EMBL" id="MCW0953007.1"/>
    </source>
</evidence>
<sequence length="143" mass="15516">MGNSDFRVEGLESIFNNIEKKLGRQAVIDISNDFAKKAGRAGKEIVKNVESGYKDTGATVKETTYKINPGGIGGVTSVSIGWKGPKQRVKLIHLQEFGYTRKTNGGLRRVRPNGYGKLKGTLAPIGTTARLIARKAVLKSLNK</sequence>
<protein>
    <recommendedName>
        <fullName evidence="3">HK97 gp10 family phage protein</fullName>
    </recommendedName>
</protein>
<comment type="caution">
    <text evidence="1">The sequence shown here is derived from an EMBL/GenBank/DDBJ whole genome shotgun (WGS) entry which is preliminary data.</text>
</comment>
<dbReference type="Proteomes" id="UP001526225">
    <property type="component" value="Unassembled WGS sequence"/>
</dbReference>
<evidence type="ECO:0000313" key="2">
    <source>
        <dbReference type="Proteomes" id="UP001526225"/>
    </source>
</evidence>
<dbReference type="EMBL" id="JAOZFE010000002">
    <property type="protein sequence ID" value="MCW0953007.1"/>
    <property type="molecule type" value="Genomic_DNA"/>
</dbReference>
<proteinExistence type="predicted"/>